<evidence type="ECO:0000256" key="3">
    <source>
        <dbReference type="ARBA" id="ARBA00023125"/>
    </source>
</evidence>
<dbReference type="InterPro" id="IPR036388">
    <property type="entry name" value="WH-like_DNA-bd_sf"/>
</dbReference>
<dbReference type="EMBL" id="BBMR01000002">
    <property type="protein sequence ID" value="GAL18365.1"/>
    <property type="molecule type" value="Genomic_DNA"/>
</dbReference>
<dbReference type="PROSITE" id="PS50931">
    <property type="entry name" value="HTH_LYSR"/>
    <property type="match status" value="1"/>
</dbReference>
<dbReference type="InterPro" id="IPR000847">
    <property type="entry name" value="LysR_HTH_N"/>
</dbReference>
<dbReference type="CDD" id="cd05466">
    <property type="entry name" value="PBP2_LTTR_substrate"/>
    <property type="match status" value="1"/>
</dbReference>
<dbReference type="GO" id="GO:0000976">
    <property type="term" value="F:transcription cis-regulatory region binding"/>
    <property type="evidence" value="ECO:0007669"/>
    <property type="project" value="TreeGrafter"/>
</dbReference>
<dbReference type="InterPro" id="IPR005119">
    <property type="entry name" value="LysR_subst-bd"/>
</dbReference>
<evidence type="ECO:0000313" key="7">
    <source>
        <dbReference type="Proteomes" id="UP000029228"/>
    </source>
</evidence>
<dbReference type="OrthoDB" id="8557381at2"/>
<feature type="domain" description="HTH lysR-type" evidence="5">
    <location>
        <begin position="1"/>
        <end position="60"/>
    </location>
</feature>
<dbReference type="STRING" id="990268.JCM19235_6918"/>
<proteinExistence type="inferred from homology"/>
<keyword evidence="4" id="KW-0804">Transcription</keyword>
<reference evidence="6 7" key="1">
    <citation type="submission" date="2014-09" db="EMBL/GenBank/DDBJ databases">
        <title>Vibrio maritimus JCM 19235. (C45) whole genome shotgun sequence.</title>
        <authorList>
            <person name="Sawabe T."/>
            <person name="Meirelles P."/>
            <person name="Nakanishi M."/>
            <person name="Sayaka M."/>
            <person name="Hattori M."/>
            <person name="Ohkuma M."/>
        </authorList>
    </citation>
    <scope>NUCLEOTIDE SEQUENCE [LARGE SCALE GENOMIC DNA]</scope>
    <source>
        <strain evidence="7">JCM19235</strain>
    </source>
</reference>
<dbReference type="Gene3D" id="1.10.10.10">
    <property type="entry name" value="Winged helix-like DNA-binding domain superfamily/Winged helix DNA-binding domain"/>
    <property type="match status" value="1"/>
</dbReference>
<dbReference type="AlphaFoldDB" id="A0A090RSH0"/>
<keyword evidence="3" id="KW-0238">DNA-binding</keyword>
<evidence type="ECO:0000256" key="1">
    <source>
        <dbReference type="ARBA" id="ARBA00009437"/>
    </source>
</evidence>
<keyword evidence="2" id="KW-0805">Transcription regulation</keyword>
<organism evidence="6 7">
    <name type="scientific">Vibrio maritimus</name>
    <dbReference type="NCBI Taxonomy" id="990268"/>
    <lineage>
        <taxon>Bacteria</taxon>
        <taxon>Pseudomonadati</taxon>
        <taxon>Pseudomonadota</taxon>
        <taxon>Gammaproteobacteria</taxon>
        <taxon>Vibrionales</taxon>
        <taxon>Vibrionaceae</taxon>
        <taxon>Vibrio</taxon>
    </lineage>
</organism>
<reference evidence="6 7" key="2">
    <citation type="submission" date="2014-09" db="EMBL/GenBank/DDBJ databases">
        <authorList>
            <consortium name="NBRP consortium"/>
            <person name="Sawabe T."/>
            <person name="Meirelles P."/>
            <person name="Nakanishi M."/>
            <person name="Sayaka M."/>
            <person name="Hattori M."/>
            <person name="Ohkuma M."/>
        </authorList>
    </citation>
    <scope>NUCLEOTIDE SEQUENCE [LARGE SCALE GENOMIC DNA]</scope>
    <source>
        <strain evidence="7">JCM19235</strain>
    </source>
</reference>
<dbReference type="Pfam" id="PF03466">
    <property type="entry name" value="LysR_substrate"/>
    <property type="match status" value="1"/>
</dbReference>
<comment type="similarity">
    <text evidence="1">Belongs to the LysR transcriptional regulatory family.</text>
</comment>
<evidence type="ECO:0000259" key="5">
    <source>
        <dbReference type="PROSITE" id="PS50931"/>
    </source>
</evidence>
<protein>
    <submittedName>
        <fullName evidence="6">Transcriptional regulator LysR family</fullName>
    </submittedName>
</protein>
<dbReference type="InterPro" id="IPR036390">
    <property type="entry name" value="WH_DNA-bd_sf"/>
</dbReference>
<name>A0A090RSH0_9VIBR</name>
<comment type="caution">
    <text evidence="6">The sequence shown here is derived from an EMBL/GenBank/DDBJ whole genome shotgun (WGS) entry which is preliminary data.</text>
</comment>
<dbReference type="PANTHER" id="PTHR30126:SF91">
    <property type="entry name" value="LYSR FAMILY TRANSCRIPTIONAL REGULATOR"/>
    <property type="match status" value="1"/>
</dbReference>
<gene>
    <name evidence="6" type="ORF">JCM19235_6918</name>
</gene>
<evidence type="ECO:0000256" key="2">
    <source>
        <dbReference type="ARBA" id="ARBA00023015"/>
    </source>
</evidence>
<keyword evidence="7" id="KW-1185">Reference proteome</keyword>
<dbReference type="Proteomes" id="UP000029228">
    <property type="component" value="Unassembled WGS sequence"/>
</dbReference>
<evidence type="ECO:0000256" key="4">
    <source>
        <dbReference type="ARBA" id="ARBA00023163"/>
    </source>
</evidence>
<dbReference type="Pfam" id="PF00126">
    <property type="entry name" value="HTH_1"/>
    <property type="match status" value="1"/>
</dbReference>
<sequence length="292" mass="32581">MPASLDQLRAFVATVENKGLAQAARSLGKHVSTVREQINNLEIDTGITLFDRYPRFLEVTSQGEQLYKSATAMLREASLFDANVASILQGVPEKLTFAVDSGLKEPAVDAIIARFVEAFPHLALQVRTGDTLQIKAWVLEGVVDIGLIFNTLQLHTELSSEKAYTFGVNCIVPCSWDLPEQADTSSLLDKLQLSLSFLDEIGVRNADITSHRFMLCNDAVQILNLVKAGTGWGYLPNFVCQTAIQNEEVRLYQPTPDSISDWNTNLVWSKQNILNPAMRWLVNEIQKLPKYR</sequence>
<dbReference type="SUPFAM" id="SSF53850">
    <property type="entry name" value="Periplasmic binding protein-like II"/>
    <property type="match status" value="1"/>
</dbReference>
<dbReference type="PANTHER" id="PTHR30126">
    <property type="entry name" value="HTH-TYPE TRANSCRIPTIONAL REGULATOR"/>
    <property type="match status" value="1"/>
</dbReference>
<accession>A0A090RSH0</accession>
<dbReference type="SUPFAM" id="SSF46785">
    <property type="entry name" value="Winged helix' DNA-binding domain"/>
    <property type="match status" value="1"/>
</dbReference>
<evidence type="ECO:0000313" key="6">
    <source>
        <dbReference type="EMBL" id="GAL18365.1"/>
    </source>
</evidence>
<dbReference type="GO" id="GO:0003700">
    <property type="term" value="F:DNA-binding transcription factor activity"/>
    <property type="evidence" value="ECO:0007669"/>
    <property type="project" value="InterPro"/>
</dbReference>
<dbReference type="Gene3D" id="3.40.190.290">
    <property type="match status" value="1"/>
</dbReference>